<comment type="caution">
    <text evidence="4">The sequence shown here is derived from an EMBL/GenBank/DDBJ whole genome shotgun (WGS) entry which is preliminary data.</text>
</comment>
<dbReference type="SMART" id="SM01329">
    <property type="entry name" value="Iso_dh"/>
    <property type="match status" value="1"/>
</dbReference>
<keyword evidence="2" id="KW-0816">Tricarboxylic acid cycle</keyword>
<evidence type="ECO:0000313" key="5">
    <source>
        <dbReference type="Proteomes" id="UP001291623"/>
    </source>
</evidence>
<comment type="similarity">
    <text evidence="1">Belongs to the isocitrate and isopropylmalate dehydrogenases family.</text>
</comment>
<dbReference type="GO" id="GO:0006099">
    <property type="term" value="P:tricarboxylic acid cycle"/>
    <property type="evidence" value="ECO:0007669"/>
    <property type="project" value="UniProtKB-KW"/>
</dbReference>
<organism evidence="4 5">
    <name type="scientific">Anisodus tanguticus</name>
    <dbReference type="NCBI Taxonomy" id="243964"/>
    <lineage>
        <taxon>Eukaryota</taxon>
        <taxon>Viridiplantae</taxon>
        <taxon>Streptophyta</taxon>
        <taxon>Embryophyta</taxon>
        <taxon>Tracheophyta</taxon>
        <taxon>Spermatophyta</taxon>
        <taxon>Magnoliopsida</taxon>
        <taxon>eudicotyledons</taxon>
        <taxon>Gunneridae</taxon>
        <taxon>Pentapetalae</taxon>
        <taxon>asterids</taxon>
        <taxon>lamiids</taxon>
        <taxon>Solanales</taxon>
        <taxon>Solanaceae</taxon>
        <taxon>Solanoideae</taxon>
        <taxon>Hyoscyameae</taxon>
        <taxon>Anisodus</taxon>
    </lineage>
</organism>
<evidence type="ECO:0000256" key="1">
    <source>
        <dbReference type="ARBA" id="ARBA00007769"/>
    </source>
</evidence>
<feature type="domain" description="Isopropylmalate dehydrogenase-like" evidence="3">
    <location>
        <begin position="46"/>
        <end position="194"/>
    </location>
</feature>
<dbReference type="PANTHER" id="PTHR11835">
    <property type="entry name" value="DECARBOXYLATING DEHYDROGENASES-ISOCITRATE, ISOPROPYLMALATE, TARTRATE"/>
    <property type="match status" value="1"/>
</dbReference>
<dbReference type="AlphaFoldDB" id="A0AAE1QQC5"/>
<name>A0AAE1QQC5_9SOLA</name>
<dbReference type="GO" id="GO:0006102">
    <property type="term" value="P:isocitrate metabolic process"/>
    <property type="evidence" value="ECO:0007669"/>
    <property type="project" value="TreeGrafter"/>
</dbReference>
<dbReference type="PANTHER" id="PTHR11835:SF42">
    <property type="entry name" value="ISOCITRATE DEHYDROGENASE [NAD] SUBUNIT BETA, MITOCHONDRIAL"/>
    <property type="match status" value="1"/>
</dbReference>
<dbReference type="SUPFAM" id="SSF53659">
    <property type="entry name" value="Isocitrate/Isopropylmalate dehydrogenase-like"/>
    <property type="match status" value="2"/>
</dbReference>
<evidence type="ECO:0000259" key="3">
    <source>
        <dbReference type="SMART" id="SM01329"/>
    </source>
</evidence>
<proteinExistence type="inferred from homology"/>
<dbReference type="Pfam" id="PF00180">
    <property type="entry name" value="Iso_dh"/>
    <property type="match status" value="1"/>
</dbReference>
<sequence>MASLRNLKKAVSLLNKNYTKNVSNKNYLFTSSVSEQYQPQPKPENKVKCTLIPGDGVGPELCFAVRQVFDSMGVPLDFEELFLSEVNPKISVPFDLVLDSIKRNGIALKGILSTPFNSTSGELETLNMKIRKQLDLFANVVHIKSMEARMLKHVNLCDHSKRLQKSIQRVIKEGKVKTRDIGGYATTTDFTKAVIMNLEYED</sequence>
<gene>
    <name evidence="4" type="ORF">RND71_043595</name>
</gene>
<accession>A0AAE1QQC5</accession>
<evidence type="ECO:0000313" key="4">
    <source>
        <dbReference type="EMBL" id="KAK4337309.1"/>
    </source>
</evidence>
<dbReference type="InterPro" id="IPR024084">
    <property type="entry name" value="IsoPropMal-DH-like_dom"/>
</dbReference>
<dbReference type="Proteomes" id="UP001291623">
    <property type="component" value="Unassembled WGS sequence"/>
</dbReference>
<dbReference type="Gene3D" id="3.40.718.10">
    <property type="entry name" value="Isopropylmalate Dehydrogenase"/>
    <property type="match status" value="2"/>
</dbReference>
<dbReference type="GO" id="GO:0005739">
    <property type="term" value="C:mitochondrion"/>
    <property type="evidence" value="ECO:0007669"/>
    <property type="project" value="TreeGrafter"/>
</dbReference>
<protein>
    <recommendedName>
        <fullName evidence="3">Isopropylmalate dehydrogenase-like domain-containing protein</fullName>
    </recommendedName>
</protein>
<reference evidence="4" key="1">
    <citation type="submission" date="2023-12" db="EMBL/GenBank/DDBJ databases">
        <title>Genome assembly of Anisodus tanguticus.</title>
        <authorList>
            <person name="Wang Y.-J."/>
        </authorList>
    </citation>
    <scope>NUCLEOTIDE SEQUENCE</scope>
    <source>
        <strain evidence="4">KB-2021</strain>
        <tissue evidence="4">Leaf</tissue>
    </source>
</reference>
<evidence type="ECO:0000256" key="2">
    <source>
        <dbReference type="ARBA" id="ARBA00022532"/>
    </source>
</evidence>
<dbReference type="EMBL" id="JAVYJV010000038">
    <property type="protein sequence ID" value="KAK4337309.1"/>
    <property type="molecule type" value="Genomic_DNA"/>
</dbReference>
<keyword evidence="5" id="KW-1185">Reference proteome</keyword>